<evidence type="ECO:0000256" key="1">
    <source>
        <dbReference type="ARBA" id="ARBA00004496"/>
    </source>
</evidence>
<proteinExistence type="inferred from homology"/>
<comment type="function">
    <text evidence="11">Catalyzes the attachment of tyrosine to tRNA(Tyr) in a two-step reaction: tyrosine is first activated by ATP to form Tyr-AMP and then transferred to the acceptor end of tRNA(Tyr).</text>
</comment>
<dbReference type="FunFam" id="3.40.50.620:FF:000008">
    <property type="entry name" value="Tyrosine--tRNA ligase"/>
    <property type="match status" value="1"/>
</dbReference>
<evidence type="ECO:0000256" key="12">
    <source>
        <dbReference type="PROSITE-ProRule" id="PRU00182"/>
    </source>
</evidence>
<dbReference type="GO" id="GO:0042803">
    <property type="term" value="F:protein homodimerization activity"/>
    <property type="evidence" value="ECO:0007669"/>
    <property type="project" value="UniProtKB-ARBA"/>
</dbReference>
<dbReference type="GO" id="GO:0006437">
    <property type="term" value="P:tyrosyl-tRNA aminoacylation"/>
    <property type="evidence" value="ECO:0007669"/>
    <property type="project" value="UniProtKB-UniRule"/>
</dbReference>
<feature type="binding site" evidence="11">
    <location>
        <position position="52"/>
    </location>
    <ligand>
        <name>L-tyrosine</name>
        <dbReference type="ChEBI" id="CHEBI:58315"/>
    </ligand>
</feature>
<feature type="binding site" evidence="11">
    <location>
        <position position="187"/>
    </location>
    <ligand>
        <name>L-tyrosine</name>
        <dbReference type="ChEBI" id="CHEBI:58315"/>
    </ligand>
</feature>
<dbReference type="GO" id="GO:0005524">
    <property type="term" value="F:ATP binding"/>
    <property type="evidence" value="ECO:0007669"/>
    <property type="project" value="UniProtKB-UniRule"/>
</dbReference>
<dbReference type="GO" id="GO:0003723">
    <property type="term" value="F:RNA binding"/>
    <property type="evidence" value="ECO:0007669"/>
    <property type="project" value="UniProtKB-KW"/>
</dbReference>
<dbReference type="InterPro" id="IPR024088">
    <property type="entry name" value="Tyr-tRNA-ligase_bac-type"/>
</dbReference>
<evidence type="ECO:0000256" key="4">
    <source>
        <dbReference type="ARBA" id="ARBA00022741"/>
    </source>
</evidence>
<evidence type="ECO:0000256" key="10">
    <source>
        <dbReference type="ARBA" id="ARBA00060965"/>
    </source>
</evidence>
<evidence type="ECO:0000256" key="6">
    <source>
        <dbReference type="ARBA" id="ARBA00022884"/>
    </source>
</evidence>
<dbReference type="InterPro" id="IPR002305">
    <property type="entry name" value="aa-tRNA-synth_Ic"/>
</dbReference>
<evidence type="ECO:0000256" key="7">
    <source>
        <dbReference type="ARBA" id="ARBA00022917"/>
    </source>
</evidence>
<dbReference type="SUPFAM" id="SSF55174">
    <property type="entry name" value="Alpha-L RNA-binding motif"/>
    <property type="match status" value="1"/>
</dbReference>
<evidence type="ECO:0000256" key="3">
    <source>
        <dbReference type="ARBA" id="ARBA00022598"/>
    </source>
</evidence>
<comment type="caution">
    <text evidence="11">Lacks conserved residue(s) required for the propagation of feature annotation.</text>
</comment>
<comment type="catalytic activity">
    <reaction evidence="9 11">
        <text>tRNA(Tyr) + L-tyrosine + ATP = L-tyrosyl-tRNA(Tyr) + AMP + diphosphate + H(+)</text>
        <dbReference type="Rhea" id="RHEA:10220"/>
        <dbReference type="Rhea" id="RHEA-COMP:9706"/>
        <dbReference type="Rhea" id="RHEA-COMP:9707"/>
        <dbReference type="ChEBI" id="CHEBI:15378"/>
        <dbReference type="ChEBI" id="CHEBI:30616"/>
        <dbReference type="ChEBI" id="CHEBI:33019"/>
        <dbReference type="ChEBI" id="CHEBI:58315"/>
        <dbReference type="ChEBI" id="CHEBI:78442"/>
        <dbReference type="ChEBI" id="CHEBI:78536"/>
        <dbReference type="ChEBI" id="CHEBI:456215"/>
        <dbReference type="EC" id="6.1.1.1"/>
    </reaction>
</comment>
<evidence type="ECO:0000256" key="5">
    <source>
        <dbReference type="ARBA" id="ARBA00022840"/>
    </source>
</evidence>
<feature type="binding site" evidence="11">
    <location>
        <position position="191"/>
    </location>
    <ligand>
        <name>L-tyrosine</name>
        <dbReference type="ChEBI" id="CHEBI:58315"/>
    </ligand>
</feature>
<dbReference type="Proteomes" id="UP000250028">
    <property type="component" value="Unassembled WGS sequence"/>
</dbReference>
<evidence type="ECO:0000313" key="15">
    <source>
        <dbReference type="Proteomes" id="UP000250028"/>
    </source>
</evidence>
<evidence type="ECO:0000256" key="2">
    <source>
        <dbReference type="ARBA" id="ARBA00022490"/>
    </source>
</evidence>
<feature type="domain" description="RNA-binding S4" evidence="13">
    <location>
        <begin position="370"/>
        <end position="431"/>
    </location>
</feature>
<keyword evidence="2 11" id="KW-0963">Cytoplasm</keyword>
<keyword evidence="8 11" id="KW-0030">Aminoacyl-tRNA synthetase</keyword>
<keyword evidence="15" id="KW-1185">Reference proteome</keyword>
<dbReference type="GO" id="GO:0004831">
    <property type="term" value="F:tyrosine-tRNA ligase activity"/>
    <property type="evidence" value="ECO:0007669"/>
    <property type="project" value="UniProtKB-UniRule"/>
</dbReference>
<comment type="subcellular location">
    <subcellularLocation>
        <location evidence="1 11">Cytoplasm</location>
    </subcellularLocation>
</comment>
<keyword evidence="5 11" id="KW-0067">ATP-binding</keyword>
<dbReference type="Pfam" id="PF00579">
    <property type="entry name" value="tRNA-synt_1b"/>
    <property type="match status" value="1"/>
</dbReference>
<evidence type="ECO:0000256" key="11">
    <source>
        <dbReference type="HAMAP-Rule" id="MF_02006"/>
    </source>
</evidence>
<accession>A0A2Y9C1E8</accession>
<dbReference type="InterPro" id="IPR036986">
    <property type="entry name" value="S4_RNA-bd_sf"/>
</dbReference>
<reference evidence="15" key="1">
    <citation type="submission" date="2016-10" db="EMBL/GenBank/DDBJ databases">
        <authorList>
            <person name="Varghese N."/>
            <person name="Submissions S."/>
        </authorList>
    </citation>
    <scope>NUCLEOTIDE SEQUENCE [LARGE SCALE GENOMIC DNA]</scope>
    <source>
        <strain evidence="15">DSM 22951</strain>
    </source>
</reference>
<dbReference type="PRINTS" id="PR01040">
    <property type="entry name" value="TRNASYNTHTYR"/>
</dbReference>
<sequence length="437" mass="47702">MLTGRHPDFMRDKDNTIVSDFFDELQWRGLVAQTTDESALRQALADGPITVYCGFDPSAPSLHFGNFVQLSVLRRMQAAGHHVICLVGGSTGLIGDPKPDAERVLQSKDTIAESVDRIKTLVGPLLDFDGDNPATLVNNLDWTAPLSALDFLRDIGQHFRVNTMIRKEAVARRLESEQGISYTEFSYQILQAMDYLQLFRDRGCTLEIGGSDQWGNITAGVDLVHRVEGKTVHALATPLLTDSTGRKFGKSEGNAVWLSADMTTPYAFYQYFLNTEDASVISLLKALTDLPRAEIEELERQVEEEPFRRAAQRTLAEQVTTLVHGQAATDAVKAASEALFGKGDVSALDANTLRDATSELPGAQVQPGAELVDALVAVGIADSRNAARRLVTEGGVSLNNVKVDSVTVVLEEKDYLHGQVALLKRGRKHLAAARMPS</sequence>
<dbReference type="FunFam" id="1.10.240.10:FF:000001">
    <property type="entry name" value="Tyrosine--tRNA ligase"/>
    <property type="match status" value="1"/>
</dbReference>
<dbReference type="EC" id="6.1.1.1" evidence="11"/>
<dbReference type="HAMAP" id="MF_02006">
    <property type="entry name" value="Tyr_tRNA_synth_type1"/>
    <property type="match status" value="1"/>
</dbReference>
<dbReference type="PANTHER" id="PTHR11766:SF0">
    <property type="entry name" value="TYROSINE--TRNA LIGASE, MITOCHONDRIAL"/>
    <property type="match status" value="1"/>
</dbReference>
<evidence type="ECO:0000259" key="13">
    <source>
        <dbReference type="SMART" id="SM00363"/>
    </source>
</evidence>
<dbReference type="NCBIfam" id="TIGR00234">
    <property type="entry name" value="tyrS"/>
    <property type="match status" value="1"/>
</dbReference>
<keyword evidence="4 11" id="KW-0547">Nucleotide-binding</keyword>
<dbReference type="Gene3D" id="3.10.290.10">
    <property type="entry name" value="RNA-binding S4 domain"/>
    <property type="match status" value="1"/>
</dbReference>
<comment type="subunit">
    <text evidence="11">Homodimer.</text>
</comment>
<gene>
    <name evidence="11" type="primary">tyrS</name>
    <name evidence="14" type="ORF">SAMN04489750_1510</name>
</gene>
<dbReference type="Gene3D" id="1.10.240.10">
    <property type="entry name" value="Tyrosyl-Transfer RNA Synthetase"/>
    <property type="match status" value="1"/>
</dbReference>
<evidence type="ECO:0000256" key="8">
    <source>
        <dbReference type="ARBA" id="ARBA00023146"/>
    </source>
</evidence>
<keyword evidence="3 11" id="KW-0436">Ligase</keyword>
<dbReference type="InterPro" id="IPR014729">
    <property type="entry name" value="Rossmann-like_a/b/a_fold"/>
</dbReference>
<dbReference type="PANTHER" id="PTHR11766">
    <property type="entry name" value="TYROSYL-TRNA SYNTHETASE"/>
    <property type="match status" value="1"/>
</dbReference>
<dbReference type="PROSITE" id="PS50889">
    <property type="entry name" value="S4"/>
    <property type="match status" value="1"/>
</dbReference>
<dbReference type="SUPFAM" id="SSF52374">
    <property type="entry name" value="Nucleotidylyl transferase"/>
    <property type="match status" value="1"/>
</dbReference>
<keyword evidence="7 11" id="KW-0648">Protein biosynthesis</keyword>
<dbReference type="AlphaFoldDB" id="A0A2Y9C1E8"/>
<name>A0A2Y9C1E8_9MICO</name>
<dbReference type="Gene3D" id="3.40.50.620">
    <property type="entry name" value="HUPs"/>
    <property type="match status" value="1"/>
</dbReference>
<dbReference type="CDD" id="cd00805">
    <property type="entry name" value="TyrRS_core"/>
    <property type="match status" value="1"/>
</dbReference>
<dbReference type="InterPro" id="IPR002942">
    <property type="entry name" value="S4_RNA-bd"/>
</dbReference>
<organism evidence="14 15">
    <name type="scientific">Branchiibius hedensis</name>
    <dbReference type="NCBI Taxonomy" id="672460"/>
    <lineage>
        <taxon>Bacteria</taxon>
        <taxon>Bacillati</taxon>
        <taxon>Actinomycetota</taxon>
        <taxon>Actinomycetes</taxon>
        <taxon>Micrococcales</taxon>
        <taxon>Dermacoccaceae</taxon>
        <taxon>Branchiibius</taxon>
    </lineage>
</organism>
<dbReference type="SMART" id="SM00363">
    <property type="entry name" value="S4"/>
    <property type="match status" value="1"/>
</dbReference>
<evidence type="ECO:0000313" key="14">
    <source>
        <dbReference type="EMBL" id="SSA34203.1"/>
    </source>
</evidence>
<feature type="short sequence motif" description="'KMSKS' region" evidence="11">
    <location>
        <begin position="247"/>
        <end position="251"/>
    </location>
</feature>
<keyword evidence="6 12" id="KW-0694">RNA-binding</keyword>
<dbReference type="InterPro" id="IPR002307">
    <property type="entry name" value="Tyr-tRNA-ligase"/>
</dbReference>
<dbReference type="Pfam" id="PF22421">
    <property type="entry name" value="SYY_C-terminal"/>
    <property type="match status" value="1"/>
</dbReference>
<feature type="binding site" evidence="11">
    <location>
        <position position="250"/>
    </location>
    <ligand>
        <name>ATP</name>
        <dbReference type="ChEBI" id="CHEBI:30616"/>
    </ligand>
</feature>
<dbReference type="GO" id="GO:0005829">
    <property type="term" value="C:cytosol"/>
    <property type="evidence" value="ECO:0007669"/>
    <property type="project" value="TreeGrafter"/>
</dbReference>
<dbReference type="InterPro" id="IPR024107">
    <property type="entry name" value="Tyr-tRNA-ligase_bac_1"/>
</dbReference>
<protein>
    <recommendedName>
        <fullName evidence="11">Tyrosine--tRNA ligase</fullName>
        <ecNumber evidence="11">6.1.1.1</ecNumber>
    </recommendedName>
    <alternativeName>
        <fullName evidence="11">Tyrosyl-tRNA synthetase</fullName>
        <shortName evidence="11">TyrRS</shortName>
    </alternativeName>
</protein>
<comment type="similarity">
    <text evidence="10 11">Belongs to the class-I aminoacyl-tRNA synthetase family. TyrS type 1 subfamily.</text>
</comment>
<evidence type="ECO:0000256" key="9">
    <source>
        <dbReference type="ARBA" id="ARBA00048248"/>
    </source>
</evidence>
<dbReference type="CDD" id="cd00165">
    <property type="entry name" value="S4"/>
    <property type="match status" value="1"/>
</dbReference>
<dbReference type="EMBL" id="UESZ01000001">
    <property type="protein sequence ID" value="SSA34203.1"/>
    <property type="molecule type" value="Genomic_DNA"/>
</dbReference>
<dbReference type="InterPro" id="IPR054608">
    <property type="entry name" value="SYY-like_C"/>
</dbReference>